<dbReference type="AlphaFoldDB" id="A0AA36CVE2"/>
<protein>
    <submittedName>
        <fullName evidence="2">Uncharacterized protein</fullName>
    </submittedName>
</protein>
<feature type="non-terminal residue" evidence="2">
    <location>
        <position position="1"/>
    </location>
</feature>
<reference evidence="2" key="1">
    <citation type="submission" date="2023-06" db="EMBL/GenBank/DDBJ databases">
        <authorList>
            <person name="Delattre M."/>
        </authorList>
    </citation>
    <scope>NUCLEOTIDE SEQUENCE</scope>
    <source>
        <strain evidence="2">AF72</strain>
    </source>
</reference>
<name>A0AA36CVE2_9BILA</name>
<evidence type="ECO:0000313" key="2">
    <source>
        <dbReference type="EMBL" id="CAJ0575604.1"/>
    </source>
</evidence>
<keyword evidence="3" id="KW-1185">Reference proteome</keyword>
<proteinExistence type="predicted"/>
<evidence type="ECO:0000256" key="1">
    <source>
        <dbReference type="SAM" id="MobiDB-lite"/>
    </source>
</evidence>
<feature type="region of interest" description="Disordered" evidence="1">
    <location>
        <begin position="1"/>
        <end position="111"/>
    </location>
</feature>
<feature type="compositionally biased region" description="Basic and acidic residues" evidence="1">
    <location>
        <begin position="36"/>
        <end position="48"/>
    </location>
</feature>
<feature type="compositionally biased region" description="Basic and acidic residues" evidence="1">
    <location>
        <begin position="1"/>
        <end position="15"/>
    </location>
</feature>
<organism evidence="2 3">
    <name type="scientific">Mesorhabditis spiculigera</name>
    <dbReference type="NCBI Taxonomy" id="96644"/>
    <lineage>
        <taxon>Eukaryota</taxon>
        <taxon>Metazoa</taxon>
        <taxon>Ecdysozoa</taxon>
        <taxon>Nematoda</taxon>
        <taxon>Chromadorea</taxon>
        <taxon>Rhabditida</taxon>
        <taxon>Rhabditina</taxon>
        <taxon>Rhabditomorpha</taxon>
        <taxon>Rhabditoidea</taxon>
        <taxon>Rhabditidae</taxon>
        <taxon>Mesorhabditinae</taxon>
        <taxon>Mesorhabditis</taxon>
    </lineage>
</organism>
<comment type="caution">
    <text evidence="2">The sequence shown here is derived from an EMBL/GenBank/DDBJ whole genome shotgun (WGS) entry which is preliminary data.</text>
</comment>
<dbReference type="EMBL" id="CATQJA010002640">
    <property type="protein sequence ID" value="CAJ0575604.1"/>
    <property type="molecule type" value="Genomic_DNA"/>
</dbReference>
<dbReference type="Proteomes" id="UP001177023">
    <property type="component" value="Unassembled WGS sequence"/>
</dbReference>
<gene>
    <name evidence="2" type="ORF">MSPICULIGERA_LOCUS13913</name>
</gene>
<feature type="compositionally biased region" description="Basic and acidic residues" evidence="1">
    <location>
        <begin position="84"/>
        <end position="99"/>
    </location>
</feature>
<accession>A0AA36CVE2</accession>
<feature type="compositionally biased region" description="Polar residues" evidence="1">
    <location>
        <begin position="52"/>
        <end position="62"/>
    </location>
</feature>
<evidence type="ECO:0000313" key="3">
    <source>
        <dbReference type="Proteomes" id="UP001177023"/>
    </source>
</evidence>
<sequence>MEHNDALTREAEQNLKNRQSFHKYGSDADGNIRGLKPAEDHNAHEQHGNIKMQHQGSMSGMRNQAAIPGDGQQMMGSDLLSNREISHQEKGRGSDENAGERPSNPTFFTRD</sequence>